<dbReference type="KEGG" id="abp:AGABI1DRAFT134121"/>
<dbReference type="EMBL" id="JH972083">
    <property type="protein sequence ID" value="EKM73770.1"/>
    <property type="molecule type" value="Genomic_DNA"/>
</dbReference>
<dbReference type="CDD" id="cd09917">
    <property type="entry name" value="F-box_SF"/>
    <property type="match status" value="1"/>
</dbReference>
<dbReference type="InParanoid" id="K5XH80"/>
<evidence type="ECO:0000313" key="1">
    <source>
        <dbReference type="EMBL" id="EKM73770.1"/>
    </source>
</evidence>
<dbReference type="Proteomes" id="UP000008493">
    <property type="component" value="Unassembled WGS sequence"/>
</dbReference>
<protein>
    <recommendedName>
        <fullName evidence="3">F-box domain-containing protein</fullName>
    </recommendedName>
</protein>
<accession>K5XH80</accession>
<keyword evidence="2" id="KW-1185">Reference proteome</keyword>
<name>K5XH80_AGABU</name>
<dbReference type="RefSeq" id="XP_007335591.1">
    <property type="nucleotide sequence ID" value="XM_007335529.1"/>
</dbReference>
<evidence type="ECO:0000313" key="2">
    <source>
        <dbReference type="Proteomes" id="UP000008493"/>
    </source>
</evidence>
<reference evidence="2" key="1">
    <citation type="journal article" date="2012" name="Proc. Natl. Acad. Sci. U.S.A.">
        <title>Genome sequence of the button mushroom Agaricus bisporus reveals mechanisms governing adaptation to a humic-rich ecological niche.</title>
        <authorList>
            <person name="Morin E."/>
            <person name="Kohler A."/>
            <person name="Baker A.R."/>
            <person name="Foulongne-Oriol M."/>
            <person name="Lombard V."/>
            <person name="Nagy L.G."/>
            <person name="Ohm R.A."/>
            <person name="Patyshakuliyeva A."/>
            <person name="Brun A."/>
            <person name="Aerts A.L."/>
            <person name="Bailey A.M."/>
            <person name="Billette C."/>
            <person name="Coutinho P.M."/>
            <person name="Deakin G."/>
            <person name="Doddapaneni H."/>
            <person name="Floudas D."/>
            <person name="Grimwood J."/>
            <person name="Hilden K."/>
            <person name="Kuees U."/>
            <person name="LaButti K.M."/>
            <person name="Lapidus A."/>
            <person name="Lindquist E.A."/>
            <person name="Lucas S.M."/>
            <person name="Murat C."/>
            <person name="Riley R.W."/>
            <person name="Salamov A.A."/>
            <person name="Schmutz J."/>
            <person name="Subramanian V."/>
            <person name="Woesten H.A.B."/>
            <person name="Xu J."/>
            <person name="Eastwood D.C."/>
            <person name="Foster G.D."/>
            <person name="Sonnenberg A.S."/>
            <person name="Cullen D."/>
            <person name="de Vries R.P."/>
            <person name="Lundell T."/>
            <person name="Hibbett D.S."/>
            <person name="Henrissat B."/>
            <person name="Burton K.S."/>
            <person name="Kerrigan R.W."/>
            <person name="Challen M.P."/>
            <person name="Grigoriev I.V."/>
            <person name="Martin F."/>
        </authorList>
    </citation>
    <scope>NUCLEOTIDE SEQUENCE [LARGE SCALE GENOMIC DNA]</scope>
    <source>
        <strain evidence="2">JB137-S8 / ATCC MYA-4627 / FGSC 10392</strain>
    </source>
</reference>
<gene>
    <name evidence="1" type="ORF">AGABI1DRAFT_134121</name>
</gene>
<proteinExistence type="predicted"/>
<dbReference type="GeneID" id="18828159"/>
<dbReference type="HOGENOM" id="CLU_2542028_0_0_1"/>
<dbReference type="AlphaFoldDB" id="K5XH80"/>
<sequence>MPNSTNTAFQLWYQQQKQNEAKDGAAEFRQRLNYWHTVKMAQATDLPIELIDLILSFLPPNHVEQVQWRRAAAAIEREPRPTD</sequence>
<organism evidence="1 2">
    <name type="scientific">Agaricus bisporus var. burnettii (strain JB137-S8 / ATCC MYA-4627 / FGSC 10392)</name>
    <name type="common">White button mushroom</name>
    <dbReference type="NCBI Taxonomy" id="597362"/>
    <lineage>
        <taxon>Eukaryota</taxon>
        <taxon>Fungi</taxon>
        <taxon>Dikarya</taxon>
        <taxon>Basidiomycota</taxon>
        <taxon>Agaricomycotina</taxon>
        <taxon>Agaricomycetes</taxon>
        <taxon>Agaricomycetidae</taxon>
        <taxon>Agaricales</taxon>
        <taxon>Agaricineae</taxon>
        <taxon>Agaricaceae</taxon>
        <taxon>Agaricus</taxon>
    </lineage>
</organism>
<evidence type="ECO:0008006" key="3">
    <source>
        <dbReference type="Google" id="ProtNLM"/>
    </source>
</evidence>